<dbReference type="PROSITE" id="PS00060">
    <property type="entry name" value="ADH_IRON_2"/>
    <property type="match status" value="1"/>
</dbReference>
<dbReference type="CDD" id="cd08187">
    <property type="entry name" value="BDH"/>
    <property type="match status" value="1"/>
</dbReference>
<dbReference type="RefSeq" id="WP_005948384.1">
    <property type="nucleotide sequence ID" value="NZ_CP028103.1"/>
</dbReference>
<proteinExistence type="predicted"/>
<dbReference type="Pfam" id="PF00465">
    <property type="entry name" value="Fe-ADH"/>
    <property type="match status" value="1"/>
</dbReference>
<feature type="domain" description="Fe-containing alcohol dehydrogenase-like C-terminal" evidence="3">
    <location>
        <begin position="191"/>
        <end position="390"/>
    </location>
</feature>
<evidence type="ECO:0000313" key="5">
    <source>
        <dbReference type="Proteomes" id="UP000241238"/>
    </source>
</evidence>
<dbReference type="GeneID" id="77468836"/>
<dbReference type="InterPro" id="IPR001670">
    <property type="entry name" value="ADH_Fe/GldA"/>
</dbReference>
<feature type="domain" description="Alcohol dehydrogenase iron-type/glycerol dehydrogenase GldA" evidence="2">
    <location>
        <begin position="10"/>
        <end position="180"/>
    </location>
</feature>
<dbReference type="Gene3D" id="3.40.50.1970">
    <property type="match status" value="1"/>
</dbReference>
<dbReference type="PANTHER" id="PTHR43633">
    <property type="entry name" value="ALCOHOL DEHYDROGENASE YQHD"/>
    <property type="match status" value="1"/>
</dbReference>
<dbReference type="Pfam" id="PF25137">
    <property type="entry name" value="ADH_Fe_C"/>
    <property type="match status" value="1"/>
</dbReference>
<reference evidence="5" key="1">
    <citation type="journal article" date="2018" name="MSphere">
        <title>Fusobacterium Genomics Using MinION and Illumina Sequencing Enables Genome Completion and Correction.</title>
        <authorList>
            <person name="Todd S.M."/>
            <person name="Settlage R.E."/>
            <person name="Lahmers K.K."/>
            <person name="Slade D.J."/>
        </authorList>
    </citation>
    <scope>NUCLEOTIDE SEQUENCE [LARGE SCALE GENOMIC DNA]</scope>
    <source>
        <strain evidence="5">ATCC 27725</strain>
    </source>
</reference>
<keyword evidence="1" id="KW-0560">Oxidoreductase</keyword>
<dbReference type="EMBL" id="CP028103">
    <property type="protein sequence ID" value="AVQ32018.1"/>
    <property type="molecule type" value="Genomic_DNA"/>
</dbReference>
<accession>A0ABN5JIP1</accession>
<sequence>MKNFTYNVSTKILFGTGKVDELGNEVKKIGNKVLLVYGKGSIKKNGLYDKVIEVLKRAEVTIFELPNIDPNPRIECVYYGAEICKREGIELVLAIGGGSTIDCAKAIAAQSEYNGDVWEDLYVKNKMKQLTSALPVASVLTLAATGSEMNGNSVISNMKENRKLSIGSDLLRPVFSILDPIYTYSVNKYQTAAGTADIMSHIFEQYFSPDHDGFLQNRLMEGLLKTVIHFGPIAYNEPENYEARANLMWGSSLALNGLLTYGKISTDWATHGIEHELSAYHDITHGVGLAILTPVWMEYVLSDENVHRFEEYGRYVWNISGNDPMTIAKEAINKTREFFKSLNIPSTLREVGIKEENLERMADAAVAFGPLGTMKKLHKADVLEILKRAF</sequence>
<dbReference type="InterPro" id="IPR018211">
    <property type="entry name" value="ADH_Fe_CS"/>
</dbReference>
<keyword evidence="5" id="KW-1185">Reference proteome</keyword>
<dbReference type="Gene3D" id="1.20.1090.10">
    <property type="entry name" value="Dehydroquinate synthase-like - alpha domain"/>
    <property type="match status" value="1"/>
</dbReference>
<organism evidence="4 5">
    <name type="scientific">Fusobacterium varium ATCC 27725</name>
    <dbReference type="NCBI Taxonomy" id="469618"/>
    <lineage>
        <taxon>Bacteria</taxon>
        <taxon>Fusobacteriati</taxon>
        <taxon>Fusobacteriota</taxon>
        <taxon>Fusobacteriia</taxon>
        <taxon>Fusobacteriales</taxon>
        <taxon>Fusobacteriaceae</taxon>
        <taxon>Fusobacterium</taxon>
    </lineage>
</organism>
<evidence type="ECO:0000313" key="4">
    <source>
        <dbReference type="EMBL" id="AVQ32018.1"/>
    </source>
</evidence>
<dbReference type="Proteomes" id="UP000241238">
    <property type="component" value="Chromosome"/>
</dbReference>
<name>A0ABN5JIP1_FUSVA</name>
<dbReference type="PANTHER" id="PTHR43633:SF1">
    <property type="entry name" value="ALCOHOL DEHYDROGENASE YQHD"/>
    <property type="match status" value="1"/>
</dbReference>
<gene>
    <name evidence="4" type="ORF">C4N18_12590</name>
</gene>
<dbReference type="SUPFAM" id="SSF56796">
    <property type="entry name" value="Dehydroquinate synthase-like"/>
    <property type="match status" value="1"/>
</dbReference>
<protein>
    <submittedName>
        <fullName evidence="4">NADH-dependent alcohol dehydrogenase</fullName>
    </submittedName>
</protein>
<evidence type="ECO:0000256" key="1">
    <source>
        <dbReference type="ARBA" id="ARBA00023002"/>
    </source>
</evidence>
<evidence type="ECO:0000259" key="3">
    <source>
        <dbReference type="Pfam" id="PF25137"/>
    </source>
</evidence>
<dbReference type="InterPro" id="IPR056798">
    <property type="entry name" value="ADH_Fe_C"/>
</dbReference>
<evidence type="ECO:0000259" key="2">
    <source>
        <dbReference type="Pfam" id="PF00465"/>
    </source>
</evidence>
<dbReference type="InterPro" id="IPR044731">
    <property type="entry name" value="BDH-like"/>
</dbReference>